<dbReference type="RefSeq" id="WP_066429546.1">
    <property type="nucleotide sequence ID" value="NZ_LZRN01000001.1"/>
</dbReference>
<dbReference type="InterPro" id="IPR050266">
    <property type="entry name" value="AB_hydrolase_sf"/>
</dbReference>
<name>A0A1A7R4L2_9FLAO</name>
<comment type="similarity">
    <text evidence="1">Belongs to the peptidase S33 family.</text>
</comment>
<accession>A0A1A7R4L2</accession>
<evidence type="ECO:0000256" key="1">
    <source>
        <dbReference type="ARBA" id="ARBA00010088"/>
    </source>
</evidence>
<protein>
    <submittedName>
        <fullName evidence="4">Proline iminopeptidase</fullName>
    </submittedName>
</protein>
<proteinExistence type="inferred from homology"/>
<dbReference type="SUPFAM" id="SSF53474">
    <property type="entry name" value="alpha/beta-Hydrolases"/>
    <property type="match status" value="1"/>
</dbReference>
<dbReference type="GO" id="GO:0006508">
    <property type="term" value="P:proteolysis"/>
    <property type="evidence" value="ECO:0007669"/>
    <property type="project" value="InterPro"/>
</dbReference>
<dbReference type="STRING" id="49280.A9996_00240"/>
<evidence type="ECO:0000313" key="5">
    <source>
        <dbReference type="Proteomes" id="UP000248987"/>
    </source>
</evidence>
<evidence type="ECO:0000313" key="4">
    <source>
        <dbReference type="EMBL" id="RAJ22047.1"/>
    </source>
</evidence>
<evidence type="ECO:0000259" key="3">
    <source>
        <dbReference type="Pfam" id="PF00561"/>
    </source>
</evidence>
<reference evidence="4 5" key="1">
    <citation type="submission" date="2018-06" db="EMBL/GenBank/DDBJ databases">
        <title>Genomic Encyclopedia of Archaeal and Bacterial Type Strains, Phase II (KMG-II): from individual species to whole genera.</title>
        <authorList>
            <person name="Goeker M."/>
        </authorList>
    </citation>
    <scope>NUCLEOTIDE SEQUENCE [LARGE SCALE GENOMIC DNA]</scope>
    <source>
        <strain evidence="4 5">DSM 12408</strain>
    </source>
</reference>
<keyword evidence="2" id="KW-0378">Hydrolase</keyword>
<dbReference type="OrthoDB" id="9780932at2"/>
<organism evidence="4 5">
    <name type="scientific">Gelidibacter algens</name>
    <dbReference type="NCBI Taxonomy" id="49280"/>
    <lineage>
        <taxon>Bacteria</taxon>
        <taxon>Pseudomonadati</taxon>
        <taxon>Bacteroidota</taxon>
        <taxon>Flavobacteriia</taxon>
        <taxon>Flavobacteriales</taxon>
        <taxon>Flavobacteriaceae</taxon>
        <taxon>Gelidibacter</taxon>
    </lineage>
</organism>
<dbReference type="PRINTS" id="PR00793">
    <property type="entry name" value="PROAMNOPTASE"/>
</dbReference>
<dbReference type="InterPro" id="IPR002410">
    <property type="entry name" value="Peptidase_S33"/>
</dbReference>
<sequence>MNKLLFLISFVLITINCKGQEQYFTTSDNVNLYLNVKGKGTPCLYIHGGPGSGSYWMEKFAGDILEKRFTMIYLDLRGVSRSTSPADGNYSMVRMIQDFEEIRKFLGFESWIIMGHSFSGTVVTGYAKEHPQSIKGMMMFNCSLNLTESISESWIPKACEILGLKDVSFYENDTISIQDKLNRLFPLLNEKDLTWKLAYANKDNETIMNNTFDEIPNWNYDFGGIGLSHKDYLINFKKYTPDIKIPVLFFYGENDWTIGPKHYKGVLFPNMLLWKSKSGHIPFMENKEDLEKAINKFLKKFYLQSQ</sequence>
<comment type="caution">
    <text evidence="4">The sequence shown here is derived from an EMBL/GenBank/DDBJ whole genome shotgun (WGS) entry which is preliminary data.</text>
</comment>
<dbReference type="Pfam" id="PF00561">
    <property type="entry name" value="Abhydrolase_1"/>
    <property type="match status" value="1"/>
</dbReference>
<keyword evidence="5" id="KW-1185">Reference proteome</keyword>
<dbReference type="PANTHER" id="PTHR43798">
    <property type="entry name" value="MONOACYLGLYCEROL LIPASE"/>
    <property type="match status" value="1"/>
</dbReference>
<gene>
    <name evidence="4" type="ORF">LX77_02705</name>
</gene>
<dbReference type="Proteomes" id="UP000248987">
    <property type="component" value="Unassembled WGS sequence"/>
</dbReference>
<evidence type="ECO:0000256" key="2">
    <source>
        <dbReference type="ARBA" id="ARBA00022801"/>
    </source>
</evidence>
<dbReference type="EMBL" id="QLLQ01000011">
    <property type="protein sequence ID" value="RAJ22047.1"/>
    <property type="molecule type" value="Genomic_DNA"/>
</dbReference>
<dbReference type="GO" id="GO:0008233">
    <property type="term" value="F:peptidase activity"/>
    <property type="evidence" value="ECO:0007669"/>
    <property type="project" value="InterPro"/>
</dbReference>
<dbReference type="InterPro" id="IPR029058">
    <property type="entry name" value="AB_hydrolase_fold"/>
</dbReference>
<dbReference type="AlphaFoldDB" id="A0A1A7R4L2"/>
<feature type="domain" description="AB hydrolase-1" evidence="3">
    <location>
        <begin position="44"/>
        <end position="286"/>
    </location>
</feature>
<dbReference type="InterPro" id="IPR000073">
    <property type="entry name" value="AB_hydrolase_1"/>
</dbReference>
<dbReference type="Gene3D" id="3.40.50.1820">
    <property type="entry name" value="alpha/beta hydrolase"/>
    <property type="match status" value="1"/>
</dbReference>